<dbReference type="AlphaFoldDB" id="A0A7J7JPA0"/>
<dbReference type="InterPro" id="IPR015894">
    <property type="entry name" value="Guanylate-bd_N"/>
</dbReference>
<feature type="domain" description="Guanylate-binding protein N-terminal" evidence="1">
    <location>
        <begin position="4"/>
        <end position="177"/>
    </location>
</feature>
<name>A0A7J7JPA0_BUGNE</name>
<comment type="caution">
    <text evidence="2">The sequence shown here is derived from an EMBL/GenBank/DDBJ whole genome shotgun (WGS) entry which is preliminary data.</text>
</comment>
<gene>
    <name evidence="2" type="ORF">EB796_014253</name>
</gene>
<evidence type="ECO:0000313" key="2">
    <source>
        <dbReference type="EMBL" id="KAF6027454.1"/>
    </source>
</evidence>
<dbReference type="Gene3D" id="3.40.50.300">
    <property type="entry name" value="P-loop containing nucleotide triphosphate hydrolases"/>
    <property type="match status" value="1"/>
</dbReference>
<dbReference type="GO" id="GO:0003924">
    <property type="term" value="F:GTPase activity"/>
    <property type="evidence" value="ECO:0007669"/>
    <property type="project" value="InterPro"/>
</dbReference>
<reference evidence="2" key="1">
    <citation type="submission" date="2020-06" db="EMBL/GenBank/DDBJ databases">
        <title>Draft genome of Bugula neritina, a colonial animal packing powerful symbionts and potential medicines.</title>
        <authorList>
            <person name="Rayko M."/>
        </authorList>
    </citation>
    <scope>NUCLEOTIDE SEQUENCE [LARGE SCALE GENOMIC DNA]</scope>
    <source>
        <strain evidence="2">Kwan_BN1</strain>
    </source>
</reference>
<dbReference type="EMBL" id="VXIV02002089">
    <property type="protein sequence ID" value="KAF6027454.1"/>
    <property type="molecule type" value="Genomic_DNA"/>
</dbReference>
<proteinExistence type="predicted"/>
<dbReference type="GO" id="GO:0005525">
    <property type="term" value="F:GTP binding"/>
    <property type="evidence" value="ECO:0007669"/>
    <property type="project" value="InterPro"/>
</dbReference>
<evidence type="ECO:0000313" key="3">
    <source>
        <dbReference type="Proteomes" id="UP000593567"/>
    </source>
</evidence>
<dbReference type="Pfam" id="PF02263">
    <property type="entry name" value="GBP"/>
    <property type="match status" value="1"/>
</dbReference>
<sequence>MIRRPTGEQIAVFLLDTQGTGDNSRSDKQLDTLIMLISLQLSSFQLLNIEKYLRSDELSSLELCADFADIDDDLDSRSSSSCLFGNLIFLIRDCQDRDRHGEHPGYFQSLKENCKNETLKRSINGIERAFRDVTVFTFPYPGGEIARASESQRVWKLQDIPKEFLDVFNRLGKALFTADRISLSSLLTGSQMHKFEILKKRLESRDFPELSNPSDALQETIVSHAFTKAQHYYSEKLKEIQEIY</sequence>
<protein>
    <recommendedName>
        <fullName evidence="1">Guanylate-binding protein N-terminal domain-containing protein</fullName>
    </recommendedName>
</protein>
<dbReference type="PANTHER" id="PTHR10751">
    <property type="entry name" value="GUANYLATE BINDING PROTEIN"/>
    <property type="match status" value="1"/>
</dbReference>
<evidence type="ECO:0000259" key="1">
    <source>
        <dbReference type="Pfam" id="PF02263"/>
    </source>
</evidence>
<dbReference type="InterPro" id="IPR027417">
    <property type="entry name" value="P-loop_NTPase"/>
</dbReference>
<dbReference type="Proteomes" id="UP000593567">
    <property type="component" value="Unassembled WGS sequence"/>
</dbReference>
<dbReference type="OrthoDB" id="6270329at2759"/>
<accession>A0A7J7JPA0</accession>
<organism evidence="2 3">
    <name type="scientific">Bugula neritina</name>
    <name type="common">Brown bryozoan</name>
    <name type="synonym">Sertularia neritina</name>
    <dbReference type="NCBI Taxonomy" id="10212"/>
    <lineage>
        <taxon>Eukaryota</taxon>
        <taxon>Metazoa</taxon>
        <taxon>Spiralia</taxon>
        <taxon>Lophotrochozoa</taxon>
        <taxon>Bryozoa</taxon>
        <taxon>Gymnolaemata</taxon>
        <taxon>Cheilostomatida</taxon>
        <taxon>Flustrina</taxon>
        <taxon>Buguloidea</taxon>
        <taxon>Bugulidae</taxon>
        <taxon>Bugula</taxon>
    </lineage>
</organism>
<keyword evidence="3" id="KW-1185">Reference proteome</keyword>